<dbReference type="EMBL" id="JADEVV010000044">
    <property type="protein sequence ID" value="MBE9254953.1"/>
    <property type="molecule type" value="Genomic_DNA"/>
</dbReference>
<dbReference type="Pfam" id="PF08541">
    <property type="entry name" value="ACP_syn_III_C"/>
    <property type="match status" value="1"/>
</dbReference>
<dbReference type="CDD" id="cd00830">
    <property type="entry name" value="KAS_III"/>
    <property type="match status" value="1"/>
</dbReference>
<dbReference type="PANTHER" id="PTHR43091:SF1">
    <property type="entry name" value="BETA-KETOACYL-[ACYL-CARRIER-PROTEIN] SYNTHASE III, CHLOROPLASTIC"/>
    <property type="match status" value="1"/>
</dbReference>
<keyword evidence="5 9" id="KW-0443">Lipid metabolism</keyword>
<feature type="region of interest" description="ACP-binding" evidence="9">
    <location>
        <begin position="258"/>
        <end position="262"/>
    </location>
</feature>
<evidence type="ECO:0000256" key="5">
    <source>
        <dbReference type="ARBA" id="ARBA00023098"/>
    </source>
</evidence>
<comment type="function">
    <text evidence="9">Catalyzes the condensation reaction of fatty acid synthesis by the addition to an acyl acceptor of two carbons from malonyl-ACP. Catalyzes the first condensation reaction which initiates fatty acid synthesis and may therefore play a role in governing the total rate of fatty acid production. Possesses both acetoacetyl-ACP synthase and acetyl transacylase activities. Its substrate specificity determines the biosynthesis of branched-chain and/or straight-chain of fatty acids.</text>
</comment>
<protein>
    <recommendedName>
        <fullName evidence="9">Beta-ketoacyl-[acyl-carrier-protein] synthase III</fullName>
        <shortName evidence="9">Beta-ketoacyl-ACP synthase III</shortName>
        <shortName evidence="9">KAS III</shortName>
        <ecNumber evidence="9">2.3.1.180</ecNumber>
    </recommendedName>
    <alternativeName>
        <fullName evidence="9">3-oxoacyl-[acyl-carrier-protein] synthase 3</fullName>
    </alternativeName>
    <alternativeName>
        <fullName evidence="9">3-oxoacyl-[acyl-carrier-protein] synthase III</fullName>
    </alternativeName>
</protein>
<sequence length="330" mass="35059">MNTLGSGLKIIGSGTAIADQSLTNQDLSNIVETSDEWIQSRTGMRQRYICSANENLASLGVKAGQKALAMAGLQPDDLDLIILATSTPDDLFGSAAQIQGGLGATRAFAFDVTAACSGFVVGLNVAAQFLRTGVYQRVLLVGGDVLSRWVDWSDRTTCVLFGDGAGAVVLQRQAQDNLLAFEMYTDGSGNGCLNLPYQAVPQPLTAGKTVAQGTYQPITMNGREVYRFAVAKVPEIIEKVLFKAELTTADLDWVILHQANQRIMDAVGDRLAIPLEKMISNVGNYGNTSAASIPLALDQAVREGKIKEGDLIALAGFGAGLTWAASVVRW</sequence>
<evidence type="ECO:0000256" key="6">
    <source>
        <dbReference type="ARBA" id="ARBA00023160"/>
    </source>
</evidence>
<evidence type="ECO:0000256" key="3">
    <source>
        <dbReference type="ARBA" id="ARBA00022679"/>
    </source>
</evidence>
<comment type="caution">
    <text evidence="12">The sequence shown here is derived from an EMBL/GenBank/DDBJ whole genome shotgun (WGS) entry which is preliminary data.</text>
</comment>
<dbReference type="Proteomes" id="UP000658720">
    <property type="component" value="Unassembled WGS sequence"/>
</dbReference>
<evidence type="ECO:0000256" key="7">
    <source>
        <dbReference type="ARBA" id="ARBA00023268"/>
    </source>
</evidence>
<dbReference type="Gene3D" id="3.40.47.10">
    <property type="match status" value="1"/>
</dbReference>
<dbReference type="RefSeq" id="WP_194020437.1">
    <property type="nucleotide sequence ID" value="NZ_JADEVV010000044.1"/>
</dbReference>
<gene>
    <name evidence="9" type="primary">fabH</name>
    <name evidence="12" type="ORF">IQ217_14110</name>
</gene>
<organism evidence="12 13">
    <name type="scientific">Synechocystis salina LEGE 00031</name>
    <dbReference type="NCBI Taxonomy" id="1828736"/>
    <lineage>
        <taxon>Bacteria</taxon>
        <taxon>Bacillati</taxon>
        <taxon>Cyanobacteriota</taxon>
        <taxon>Cyanophyceae</taxon>
        <taxon>Synechococcales</taxon>
        <taxon>Merismopediaceae</taxon>
        <taxon>Synechocystis</taxon>
    </lineage>
</organism>
<evidence type="ECO:0000256" key="4">
    <source>
        <dbReference type="ARBA" id="ARBA00022832"/>
    </source>
</evidence>
<dbReference type="HAMAP" id="MF_01815">
    <property type="entry name" value="FabH"/>
    <property type="match status" value="1"/>
</dbReference>
<keyword evidence="2 9" id="KW-0444">Lipid biosynthesis</keyword>
<dbReference type="InterPro" id="IPR004655">
    <property type="entry name" value="FabH"/>
</dbReference>
<accession>A0ABR9VUB1</accession>
<evidence type="ECO:0000256" key="2">
    <source>
        <dbReference type="ARBA" id="ARBA00022516"/>
    </source>
</evidence>
<comment type="similarity">
    <text evidence="1 9">Belongs to the thiolase-like superfamily. FabH family.</text>
</comment>
<comment type="pathway">
    <text evidence="9">Lipid metabolism; fatty acid biosynthesis.</text>
</comment>
<evidence type="ECO:0000313" key="12">
    <source>
        <dbReference type="EMBL" id="MBE9254953.1"/>
    </source>
</evidence>
<dbReference type="InterPro" id="IPR013747">
    <property type="entry name" value="ACP_syn_III_C"/>
</dbReference>
<dbReference type="NCBIfam" id="NF006829">
    <property type="entry name" value="PRK09352.1"/>
    <property type="match status" value="1"/>
</dbReference>
<dbReference type="Pfam" id="PF08545">
    <property type="entry name" value="ACP_syn_III"/>
    <property type="match status" value="1"/>
</dbReference>
<evidence type="ECO:0000256" key="8">
    <source>
        <dbReference type="ARBA" id="ARBA00023315"/>
    </source>
</evidence>
<evidence type="ECO:0000256" key="9">
    <source>
        <dbReference type="HAMAP-Rule" id="MF_01815"/>
    </source>
</evidence>
<dbReference type="NCBIfam" id="TIGR00747">
    <property type="entry name" value="fabH"/>
    <property type="match status" value="1"/>
</dbReference>
<comment type="domain">
    <text evidence="9">The last Arg residue of the ACP-binding site is essential for the weak association between ACP/AcpP and FabH.</text>
</comment>
<comment type="catalytic activity">
    <reaction evidence="9">
        <text>malonyl-[ACP] + acetyl-CoA + H(+) = 3-oxobutanoyl-[ACP] + CO2 + CoA</text>
        <dbReference type="Rhea" id="RHEA:12080"/>
        <dbReference type="Rhea" id="RHEA-COMP:9623"/>
        <dbReference type="Rhea" id="RHEA-COMP:9625"/>
        <dbReference type="ChEBI" id="CHEBI:15378"/>
        <dbReference type="ChEBI" id="CHEBI:16526"/>
        <dbReference type="ChEBI" id="CHEBI:57287"/>
        <dbReference type="ChEBI" id="CHEBI:57288"/>
        <dbReference type="ChEBI" id="CHEBI:78449"/>
        <dbReference type="ChEBI" id="CHEBI:78450"/>
        <dbReference type="EC" id="2.3.1.180"/>
    </reaction>
</comment>
<keyword evidence="13" id="KW-1185">Reference proteome</keyword>
<comment type="subcellular location">
    <subcellularLocation>
        <location evidence="9">Cytoplasm</location>
    </subcellularLocation>
</comment>
<dbReference type="InterPro" id="IPR013751">
    <property type="entry name" value="ACP_syn_III_N"/>
</dbReference>
<feature type="active site" evidence="9">
    <location>
        <position position="116"/>
    </location>
</feature>
<keyword evidence="8 9" id="KW-0012">Acyltransferase</keyword>
<keyword evidence="9" id="KW-0963">Cytoplasm</keyword>
<evidence type="ECO:0000259" key="11">
    <source>
        <dbReference type="Pfam" id="PF08545"/>
    </source>
</evidence>
<feature type="domain" description="Beta-ketoacyl-[acyl-carrier-protein] synthase III C-terminal" evidence="10">
    <location>
        <begin position="242"/>
        <end position="330"/>
    </location>
</feature>
<keyword evidence="7 9" id="KW-0511">Multifunctional enzyme</keyword>
<proteinExistence type="inferred from homology"/>
<dbReference type="SUPFAM" id="SSF53901">
    <property type="entry name" value="Thiolase-like"/>
    <property type="match status" value="1"/>
</dbReference>
<keyword evidence="3 9" id="KW-0808">Transferase</keyword>
<evidence type="ECO:0000259" key="10">
    <source>
        <dbReference type="Pfam" id="PF08541"/>
    </source>
</evidence>
<feature type="domain" description="Beta-ketoacyl-[acyl-carrier-protein] synthase III N-terminal" evidence="11">
    <location>
        <begin position="110"/>
        <end position="187"/>
    </location>
</feature>
<keyword evidence="6 9" id="KW-0275">Fatty acid biosynthesis</keyword>
<evidence type="ECO:0000313" key="13">
    <source>
        <dbReference type="Proteomes" id="UP000658720"/>
    </source>
</evidence>
<dbReference type="PANTHER" id="PTHR43091">
    <property type="entry name" value="3-OXOACYL-[ACYL-CARRIER-PROTEIN] SYNTHASE"/>
    <property type="match status" value="1"/>
</dbReference>
<comment type="subunit">
    <text evidence="9">Homodimer.</text>
</comment>
<feature type="active site" evidence="9">
    <location>
        <position position="257"/>
    </location>
</feature>
<reference evidence="12 13" key="1">
    <citation type="submission" date="2020-10" db="EMBL/GenBank/DDBJ databases">
        <authorList>
            <person name="Castelo-Branco R."/>
            <person name="Eusebio N."/>
            <person name="Adriana R."/>
            <person name="Vieira A."/>
            <person name="Brugerolle De Fraissinette N."/>
            <person name="Rezende De Castro R."/>
            <person name="Schneider M.P."/>
            <person name="Vasconcelos V."/>
            <person name="Leao P.N."/>
        </authorList>
    </citation>
    <scope>NUCLEOTIDE SEQUENCE [LARGE SCALE GENOMIC DNA]</scope>
    <source>
        <strain evidence="12 13">LEGE 00031</strain>
    </source>
</reference>
<dbReference type="EC" id="2.3.1.180" evidence="9"/>
<feature type="active site" evidence="9">
    <location>
        <position position="287"/>
    </location>
</feature>
<keyword evidence="4 9" id="KW-0276">Fatty acid metabolism</keyword>
<name>A0ABR9VUB1_9SYNC</name>
<evidence type="ECO:0000256" key="1">
    <source>
        <dbReference type="ARBA" id="ARBA00008642"/>
    </source>
</evidence>
<dbReference type="InterPro" id="IPR016039">
    <property type="entry name" value="Thiolase-like"/>
</dbReference>